<name>A0AAD7GWT7_MYCRO</name>
<accession>A0AAD7GWT7</accession>
<feature type="signal peptide" evidence="1">
    <location>
        <begin position="1"/>
        <end position="21"/>
    </location>
</feature>
<comment type="caution">
    <text evidence="2">The sequence shown here is derived from an EMBL/GenBank/DDBJ whole genome shotgun (WGS) entry which is preliminary data.</text>
</comment>
<protein>
    <submittedName>
        <fullName evidence="2">Uncharacterized protein</fullName>
    </submittedName>
</protein>
<feature type="chain" id="PRO_5042192961" evidence="1">
    <location>
        <begin position="22"/>
        <end position="105"/>
    </location>
</feature>
<evidence type="ECO:0000256" key="1">
    <source>
        <dbReference type="SAM" id="SignalP"/>
    </source>
</evidence>
<evidence type="ECO:0000313" key="2">
    <source>
        <dbReference type="EMBL" id="KAJ7706793.1"/>
    </source>
</evidence>
<keyword evidence="1" id="KW-0732">Signal</keyword>
<dbReference type="AlphaFoldDB" id="A0AAD7GWT7"/>
<dbReference type="EMBL" id="JARKIE010000006">
    <property type="protein sequence ID" value="KAJ7706793.1"/>
    <property type="molecule type" value="Genomic_DNA"/>
</dbReference>
<organism evidence="2 3">
    <name type="scientific">Mycena rosella</name>
    <name type="common">Pink bonnet</name>
    <name type="synonym">Agaricus rosellus</name>
    <dbReference type="NCBI Taxonomy" id="1033263"/>
    <lineage>
        <taxon>Eukaryota</taxon>
        <taxon>Fungi</taxon>
        <taxon>Dikarya</taxon>
        <taxon>Basidiomycota</taxon>
        <taxon>Agaricomycotina</taxon>
        <taxon>Agaricomycetes</taxon>
        <taxon>Agaricomycetidae</taxon>
        <taxon>Agaricales</taxon>
        <taxon>Marasmiineae</taxon>
        <taxon>Mycenaceae</taxon>
        <taxon>Mycena</taxon>
    </lineage>
</organism>
<evidence type="ECO:0000313" key="3">
    <source>
        <dbReference type="Proteomes" id="UP001221757"/>
    </source>
</evidence>
<proteinExistence type="predicted"/>
<sequence>MFWLWLGLKAAALARPGVALAQKNSRLGQTIWLWLGPAWLWPGPRLTSEFSNHPKQIQKVFKKSNIKGTSEAAAFWLGFGLGNHEAGPKANPGQNFGLALALFQG</sequence>
<keyword evidence="3" id="KW-1185">Reference proteome</keyword>
<dbReference type="Proteomes" id="UP001221757">
    <property type="component" value="Unassembled WGS sequence"/>
</dbReference>
<reference evidence="2" key="1">
    <citation type="submission" date="2023-03" db="EMBL/GenBank/DDBJ databases">
        <title>Massive genome expansion in bonnet fungi (Mycena s.s.) driven by repeated elements and novel gene families across ecological guilds.</title>
        <authorList>
            <consortium name="Lawrence Berkeley National Laboratory"/>
            <person name="Harder C.B."/>
            <person name="Miyauchi S."/>
            <person name="Viragh M."/>
            <person name="Kuo A."/>
            <person name="Thoen E."/>
            <person name="Andreopoulos B."/>
            <person name="Lu D."/>
            <person name="Skrede I."/>
            <person name="Drula E."/>
            <person name="Henrissat B."/>
            <person name="Morin E."/>
            <person name="Kohler A."/>
            <person name="Barry K."/>
            <person name="LaButti K."/>
            <person name="Morin E."/>
            <person name="Salamov A."/>
            <person name="Lipzen A."/>
            <person name="Mereny Z."/>
            <person name="Hegedus B."/>
            <person name="Baldrian P."/>
            <person name="Stursova M."/>
            <person name="Weitz H."/>
            <person name="Taylor A."/>
            <person name="Grigoriev I.V."/>
            <person name="Nagy L.G."/>
            <person name="Martin F."/>
            <person name="Kauserud H."/>
        </authorList>
    </citation>
    <scope>NUCLEOTIDE SEQUENCE</scope>
    <source>
        <strain evidence="2">CBHHK067</strain>
    </source>
</reference>
<gene>
    <name evidence="2" type="ORF">B0H17DRAFT_1125624</name>
</gene>